<evidence type="ECO:0000256" key="1">
    <source>
        <dbReference type="SAM" id="SignalP"/>
    </source>
</evidence>
<gene>
    <name evidence="2" type="ORF">M2272_004646</name>
</gene>
<reference evidence="2 3" key="1">
    <citation type="submission" date="2023-04" db="EMBL/GenBank/DDBJ databases">
        <title>Forest soil microbial communities from Buena Vista Peninsula, Colon Province, Panama.</title>
        <authorList>
            <person name="Bouskill N."/>
        </authorList>
    </citation>
    <scope>NUCLEOTIDE SEQUENCE [LARGE SCALE GENOMIC DNA]</scope>
    <source>
        <strain evidence="2 3">AC80</strain>
    </source>
</reference>
<dbReference type="EMBL" id="JARXVE010000008">
    <property type="protein sequence ID" value="MDH6197990.1"/>
    <property type="molecule type" value="Genomic_DNA"/>
</dbReference>
<evidence type="ECO:0008006" key="4">
    <source>
        <dbReference type="Google" id="ProtNLM"/>
    </source>
</evidence>
<keyword evidence="3" id="KW-1185">Reference proteome</keyword>
<proteinExistence type="predicted"/>
<keyword evidence="1" id="KW-0732">Signal</keyword>
<feature type="signal peptide" evidence="1">
    <location>
        <begin position="1"/>
        <end position="32"/>
    </location>
</feature>
<dbReference type="RefSeq" id="WP_280834570.1">
    <property type="nucleotide sequence ID" value="NZ_JARXVE010000008.1"/>
</dbReference>
<dbReference type="Proteomes" id="UP001160130">
    <property type="component" value="Unassembled WGS sequence"/>
</dbReference>
<comment type="caution">
    <text evidence="2">The sequence shown here is derived from an EMBL/GenBank/DDBJ whole genome shotgun (WGS) entry which is preliminary data.</text>
</comment>
<evidence type="ECO:0000313" key="2">
    <source>
        <dbReference type="EMBL" id="MDH6197990.1"/>
    </source>
</evidence>
<name>A0ABT6L7N0_9MYCO</name>
<evidence type="ECO:0000313" key="3">
    <source>
        <dbReference type="Proteomes" id="UP001160130"/>
    </source>
</evidence>
<feature type="chain" id="PRO_5046548266" description="Secreted protein" evidence="1">
    <location>
        <begin position="33"/>
        <end position="221"/>
    </location>
</feature>
<protein>
    <recommendedName>
        <fullName evidence="4">Secreted protein</fullName>
    </recommendedName>
</protein>
<sequence>MMCGRVSGWSRGAAALAVLAAAAVPSPGPAGADLGATAVVTVVAVANGEPVNGYHVINRQPSPNLSTCPGPSPAATADDIYACEPSQAMAQVCWPTPGSVLCLVDPWSKELRRFPAPGALPAVGPPGTPMPFALLLEDGTSCVLAGGVDWGGRRDGLVPAYVCDPRVISRGVLIDPGQDLVSAIDRSQQPWAVQVGGLGARGTSFEPPRRYTVSTAWFAGN</sequence>
<organism evidence="2 3">
    <name type="scientific">Mycolicibacterium frederiksbergense</name>
    <dbReference type="NCBI Taxonomy" id="117567"/>
    <lineage>
        <taxon>Bacteria</taxon>
        <taxon>Bacillati</taxon>
        <taxon>Actinomycetota</taxon>
        <taxon>Actinomycetes</taxon>
        <taxon>Mycobacteriales</taxon>
        <taxon>Mycobacteriaceae</taxon>
        <taxon>Mycolicibacterium</taxon>
    </lineage>
</organism>
<accession>A0ABT6L7N0</accession>